<dbReference type="CDD" id="cd05471">
    <property type="entry name" value="pepsin_like"/>
    <property type="match status" value="1"/>
</dbReference>
<feature type="domain" description="Peptidase A1" evidence="6">
    <location>
        <begin position="47"/>
        <end position="370"/>
    </location>
</feature>
<dbReference type="InterPro" id="IPR021109">
    <property type="entry name" value="Peptidase_aspartic_dom_sf"/>
</dbReference>
<comment type="similarity">
    <text evidence="1 4">Belongs to the peptidase A1 family.</text>
</comment>
<dbReference type="Pfam" id="PF00026">
    <property type="entry name" value="Asp"/>
    <property type="match status" value="1"/>
</dbReference>
<dbReference type="Gene3D" id="2.40.70.10">
    <property type="entry name" value="Acid Proteases"/>
    <property type="match status" value="2"/>
</dbReference>
<evidence type="ECO:0000313" key="8">
    <source>
        <dbReference type="Proteomes" id="UP000027456"/>
    </source>
</evidence>
<keyword evidence="4" id="KW-0378">Hydrolase</keyword>
<dbReference type="PROSITE" id="PS00141">
    <property type="entry name" value="ASP_PROTEASE"/>
    <property type="match status" value="1"/>
</dbReference>
<evidence type="ECO:0000256" key="3">
    <source>
        <dbReference type="PIRSR" id="PIRSR601461-1"/>
    </source>
</evidence>
<evidence type="ECO:0000256" key="4">
    <source>
        <dbReference type="RuleBase" id="RU000454"/>
    </source>
</evidence>
<dbReference type="InterPro" id="IPR001969">
    <property type="entry name" value="Aspartic_peptidase_AS"/>
</dbReference>
<dbReference type="PANTHER" id="PTHR47966">
    <property type="entry name" value="BETA-SITE APP-CLEAVING ENZYME, ISOFORM A-RELATED"/>
    <property type="match status" value="1"/>
</dbReference>
<protein>
    <submittedName>
        <fullName evidence="7">Aspartyl protease</fullName>
    </submittedName>
</protein>
<dbReference type="EMBL" id="AZST01001320">
    <property type="protein sequence ID" value="KEP46029.1"/>
    <property type="molecule type" value="Genomic_DNA"/>
</dbReference>
<comment type="caution">
    <text evidence="7">The sequence shown here is derived from an EMBL/GenBank/DDBJ whole genome shotgun (WGS) entry which is preliminary data.</text>
</comment>
<keyword evidence="4 7" id="KW-0645">Protease</keyword>
<reference evidence="7 8" key="1">
    <citation type="submission" date="2013-12" db="EMBL/GenBank/DDBJ databases">
        <authorList>
            <person name="Cubeta M."/>
            <person name="Pakala S."/>
            <person name="Fedorova N."/>
            <person name="Thomas E."/>
            <person name="Dean R."/>
            <person name="Jabaji S."/>
            <person name="Neate S."/>
            <person name="Toda T."/>
            <person name="Tavantzis S."/>
            <person name="Vilgalys R."/>
            <person name="Bharathan N."/>
            <person name="Pakala S."/>
            <person name="Losada L.S."/>
            <person name="Zafar N."/>
            <person name="Nierman W."/>
        </authorList>
    </citation>
    <scope>NUCLEOTIDE SEQUENCE [LARGE SCALE GENOMIC DNA]</scope>
    <source>
        <strain evidence="7 8">123E</strain>
    </source>
</reference>
<dbReference type="PRINTS" id="PR00792">
    <property type="entry name" value="PEPSIN"/>
</dbReference>
<evidence type="ECO:0000256" key="5">
    <source>
        <dbReference type="SAM" id="SignalP"/>
    </source>
</evidence>
<proteinExistence type="inferred from homology"/>
<accession>A0A074RGY1</accession>
<dbReference type="InterPro" id="IPR034164">
    <property type="entry name" value="Pepsin-like_dom"/>
</dbReference>
<keyword evidence="5" id="KW-0732">Signal</keyword>
<keyword evidence="8" id="KW-1185">Reference proteome</keyword>
<feature type="active site" evidence="3">
    <location>
        <position position="274"/>
    </location>
</feature>
<evidence type="ECO:0000313" key="7">
    <source>
        <dbReference type="EMBL" id="KEP46029.1"/>
    </source>
</evidence>
<feature type="active site" evidence="3">
    <location>
        <position position="65"/>
    </location>
</feature>
<organism evidence="7 8">
    <name type="scientific">Rhizoctonia solani 123E</name>
    <dbReference type="NCBI Taxonomy" id="1423351"/>
    <lineage>
        <taxon>Eukaryota</taxon>
        <taxon>Fungi</taxon>
        <taxon>Dikarya</taxon>
        <taxon>Basidiomycota</taxon>
        <taxon>Agaricomycotina</taxon>
        <taxon>Agaricomycetes</taxon>
        <taxon>Cantharellales</taxon>
        <taxon>Ceratobasidiaceae</taxon>
        <taxon>Rhizoctonia</taxon>
    </lineage>
</organism>
<dbReference type="OrthoDB" id="771136at2759"/>
<keyword evidence="2 4" id="KW-0064">Aspartyl protease</keyword>
<evidence type="ECO:0000256" key="1">
    <source>
        <dbReference type="ARBA" id="ARBA00007447"/>
    </source>
</evidence>
<dbReference type="InterPro" id="IPR001461">
    <property type="entry name" value="Aspartic_peptidase_A1"/>
</dbReference>
<dbReference type="HOGENOM" id="CLU_062498_0_0_1"/>
<dbReference type="PANTHER" id="PTHR47966:SF51">
    <property type="entry name" value="BETA-SITE APP-CLEAVING ENZYME, ISOFORM A-RELATED"/>
    <property type="match status" value="1"/>
</dbReference>
<dbReference type="InterPro" id="IPR033121">
    <property type="entry name" value="PEPTIDASE_A1"/>
</dbReference>
<evidence type="ECO:0000259" key="6">
    <source>
        <dbReference type="PROSITE" id="PS51767"/>
    </source>
</evidence>
<feature type="signal peptide" evidence="5">
    <location>
        <begin position="1"/>
        <end position="18"/>
    </location>
</feature>
<evidence type="ECO:0000256" key="2">
    <source>
        <dbReference type="ARBA" id="ARBA00022750"/>
    </source>
</evidence>
<dbReference type="SUPFAM" id="SSF50630">
    <property type="entry name" value="Acid proteases"/>
    <property type="match status" value="1"/>
</dbReference>
<feature type="chain" id="PRO_5001697779" evidence="5">
    <location>
        <begin position="19"/>
        <end position="370"/>
    </location>
</feature>
<dbReference type="PROSITE" id="PS51767">
    <property type="entry name" value="PEPTIDASE_A1"/>
    <property type="match status" value="1"/>
</dbReference>
<gene>
    <name evidence="7" type="ORF">V565_222770</name>
</gene>
<dbReference type="AlphaFoldDB" id="A0A074RGY1"/>
<dbReference type="GO" id="GO:0006508">
    <property type="term" value="P:proteolysis"/>
    <property type="evidence" value="ECO:0007669"/>
    <property type="project" value="UniProtKB-KW"/>
</dbReference>
<dbReference type="STRING" id="1423351.A0A074RGY1"/>
<dbReference type="GO" id="GO:0004190">
    <property type="term" value="F:aspartic-type endopeptidase activity"/>
    <property type="evidence" value="ECO:0007669"/>
    <property type="project" value="UniProtKB-KW"/>
</dbReference>
<sequence>MKYHAGLVVSLLSTLATAKPPSKLGVCRNASELKPLDIPIKITRGYNTIQLQLGTPPQPVDLYFDTGAASLWVLTPECAKNCPSYYYHRSSFDTKVSSTAQPTYWRETENYVDGDAISGEVWLDKVTIQNITFPTPQRFISADTSSAATLPAGGNIGLAFPSLAPGRTSIHETLFHPTHLPDHRIGIYPGNVKYTEMNPSPQTNGIVTFGGSHEDKYGAEPLKWINVIPDYSIWGSQYTYWHVPINGVKTSRHTTTGPNETRFSPQPGAVAIFDTGSSLIWVPRSIISDLSSALGYNYTAYGQGVFPLCSEVATYNASLTLTFGDVEITVTSDDLSEPGHLTAKNCWPPLHAWDSPNWTVWPGACGESQG</sequence>
<name>A0A074RGY1_9AGAM</name>
<dbReference type="Proteomes" id="UP000027456">
    <property type="component" value="Unassembled WGS sequence"/>
</dbReference>